<sequence length="39" mass="3923">MRAPRTGARPKAAGALGGLLGYEPVRSLAVTSATGFAHL</sequence>
<name>A0A6M5YLD1_9BACT</name>
<evidence type="ECO:0000313" key="2">
    <source>
        <dbReference type="Proteomes" id="UP000503447"/>
    </source>
</evidence>
<reference evidence="2" key="1">
    <citation type="submission" date="2020-05" db="EMBL/GenBank/DDBJ databases">
        <title>Frigoriglobus tundricola gen. nov., sp. nov., a psychrotolerant cellulolytic planctomycete of the family Gemmataceae with two divergent copies of 16S rRNA gene.</title>
        <authorList>
            <person name="Kulichevskaya I.S."/>
            <person name="Ivanova A.A."/>
            <person name="Naumoff D.G."/>
            <person name="Beletsky A.V."/>
            <person name="Rijpstra W.I.C."/>
            <person name="Sinninghe Damste J.S."/>
            <person name="Mardanov A.V."/>
            <person name="Ravin N.V."/>
            <person name="Dedysh S.N."/>
        </authorList>
    </citation>
    <scope>NUCLEOTIDE SEQUENCE [LARGE SCALE GENOMIC DNA]</scope>
    <source>
        <strain evidence="2">PL17</strain>
    </source>
</reference>
<keyword evidence="2" id="KW-1185">Reference proteome</keyword>
<dbReference type="Proteomes" id="UP000503447">
    <property type="component" value="Chromosome"/>
</dbReference>
<gene>
    <name evidence="1" type="ORF">FTUN_1625</name>
</gene>
<evidence type="ECO:0000313" key="1">
    <source>
        <dbReference type="EMBL" id="QJW94106.1"/>
    </source>
</evidence>
<accession>A0A6M5YLD1</accession>
<proteinExistence type="predicted"/>
<dbReference type="KEGG" id="ftj:FTUN_1625"/>
<organism evidence="1 2">
    <name type="scientific">Frigoriglobus tundricola</name>
    <dbReference type="NCBI Taxonomy" id="2774151"/>
    <lineage>
        <taxon>Bacteria</taxon>
        <taxon>Pseudomonadati</taxon>
        <taxon>Planctomycetota</taxon>
        <taxon>Planctomycetia</taxon>
        <taxon>Gemmatales</taxon>
        <taxon>Gemmataceae</taxon>
        <taxon>Frigoriglobus</taxon>
    </lineage>
</organism>
<dbReference type="AlphaFoldDB" id="A0A6M5YLD1"/>
<protein>
    <submittedName>
        <fullName evidence="1">Uncharacterized protein</fullName>
    </submittedName>
</protein>
<dbReference type="EMBL" id="CP053452">
    <property type="protein sequence ID" value="QJW94106.1"/>
    <property type="molecule type" value="Genomic_DNA"/>
</dbReference>